<evidence type="ECO:0000313" key="2">
    <source>
        <dbReference type="EMBL" id="MFB8769779.1"/>
    </source>
</evidence>
<proteinExistence type="predicted"/>
<dbReference type="EMBL" id="JAYMRS010000007">
    <property type="protein sequence ID" value="MFB8769779.1"/>
    <property type="molecule type" value="Genomic_DNA"/>
</dbReference>
<gene>
    <name evidence="2" type="ORF">VSQ78_18880</name>
</gene>
<dbReference type="RefSeq" id="WP_042282105.1">
    <property type="nucleotide sequence ID" value="NZ_BAZE01000003.1"/>
</dbReference>
<sequence length="218" mass="23716">MGNASNASVWAYADVFIAPVDAVIPEGGRPFGPEWEQVGLLDGEEGFTETVEVESEDLYAWGGVLVASTHNNFKVTRKFLPFEDNKTVYDLMYPGHGVDFSGDGGYEGEIRVPDLQARFKIAFETRTGDLVKRTVSANYAQVAERGESTENATELAKREITVAIYPTEGDEPTLFYTYKGQVRPDDGGEEEEEENGPGDPGEEDGENGPGEEDGGDGE</sequence>
<accession>A0ABV5DYX4</accession>
<keyword evidence="3" id="KW-1185">Reference proteome</keyword>
<comment type="caution">
    <text evidence="2">The sequence shown here is derived from an EMBL/GenBank/DDBJ whole genome shotgun (WGS) entry which is preliminary data.</text>
</comment>
<protein>
    <recommendedName>
        <fullName evidence="4">Phage tail protein</fullName>
    </recommendedName>
</protein>
<dbReference type="GeneID" id="91390614"/>
<reference evidence="2 3" key="1">
    <citation type="submission" date="2024-01" db="EMBL/GenBank/DDBJ databases">
        <title>Genome mining of biosynthetic gene clusters to explore secondary metabolites of Streptomyces sp.</title>
        <authorList>
            <person name="Baig A."/>
            <person name="Ajitkumar Shintre N."/>
            <person name="Kumar H."/>
            <person name="Anbarasu A."/>
            <person name="Ramaiah S."/>
        </authorList>
    </citation>
    <scope>NUCLEOTIDE SEQUENCE [LARGE SCALE GENOMIC DNA]</scope>
    <source>
        <strain evidence="2 3">A01</strain>
    </source>
</reference>
<feature type="region of interest" description="Disordered" evidence="1">
    <location>
        <begin position="171"/>
        <end position="218"/>
    </location>
</feature>
<evidence type="ECO:0008006" key="4">
    <source>
        <dbReference type="Google" id="ProtNLM"/>
    </source>
</evidence>
<dbReference type="Proteomes" id="UP001585053">
    <property type="component" value="Unassembled WGS sequence"/>
</dbReference>
<evidence type="ECO:0000256" key="1">
    <source>
        <dbReference type="SAM" id="MobiDB-lite"/>
    </source>
</evidence>
<evidence type="ECO:0000313" key="3">
    <source>
        <dbReference type="Proteomes" id="UP001585053"/>
    </source>
</evidence>
<feature type="compositionally biased region" description="Acidic residues" evidence="1">
    <location>
        <begin position="187"/>
        <end position="218"/>
    </location>
</feature>
<name>A0ABV5DYX4_9ACTN</name>
<organism evidence="2 3">
    <name type="scientific">Nocardiopsis alba</name>
    <dbReference type="NCBI Taxonomy" id="53437"/>
    <lineage>
        <taxon>Bacteria</taxon>
        <taxon>Bacillati</taxon>
        <taxon>Actinomycetota</taxon>
        <taxon>Actinomycetes</taxon>
        <taxon>Streptosporangiales</taxon>
        <taxon>Nocardiopsidaceae</taxon>
        <taxon>Nocardiopsis</taxon>
    </lineage>
</organism>